<dbReference type="OrthoDB" id="7866147at2"/>
<accession>A0A6L8VMB0</accession>
<name>A0A6L8VMB0_9RHOB</name>
<proteinExistence type="predicted"/>
<dbReference type="EMBL" id="WWNR01000011">
    <property type="protein sequence ID" value="MZQ90672.1"/>
    <property type="molecule type" value="Genomic_DNA"/>
</dbReference>
<evidence type="ECO:0000256" key="1">
    <source>
        <dbReference type="SAM" id="SignalP"/>
    </source>
</evidence>
<gene>
    <name evidence="2" type="ORF">GS660_16375</name>
</gene>
<sequence>MHRKTLVTTFFIASLMATSAAHAACSGGLGRGWASGKGDGKFEMGASDGSCLIAYPAFMDSSGSVRTPATQTALTRAPKSGAITLAPDGLVYTPAAGFKGADKFCIRNTTPAQVGKLSGCVTVTVR</sequence>
<protein>
    <submittedName>
        <fullName evidence="2">Uncharacterized protein</fullName>
    </submittedName>
</protein>
<dbReference type="Proteomes" id="UP000477083">
    <property type="component" value="Unassembled WGS sequence"/>
</dbReference>
<dbReference type="Gene3D" id="2.60.40.3440">
    <property type="match status" value="1"/>
</dbReference>
<dbReference type="RefSeq" id="WP_161348053.1">
    <property type="nucleotide sequence ID" value="NZ_BMGW01000011.1"/>
</dbReference>
<evidence type="ECO:0000313" key="3">
    <source>
        <dbReference type="Proteomes" id="UP000477083"/>
    </source>
</evidence>
<reference evidence="2 3" key="1">
    <citation type="submission" date="2020-01" db="EMBL/GenBank/DDBJ databases">
        <title>Frigidibacter albus SP32T (=CGMCC 1.13995T).</title>
        <authorList>
            <person name="Liao X."/>
        </authorList>
    </citation>
    <scope>NUCLEOTIDE SEQUENCE [LARGE SCALE GENOMIC DNA]</scope>
    <source>
        <strain evidence="2 3">SP32</strain>
    </source>
</reference>
<dbReference type="AlphaFoldDB" id="A0A6L8VMB0"/>
<feature type="signal peptide" evidence="1">
    <location>
        <begin position="1"/>
        <end position="23"/>
    </location>
</feature>
<organism evidence="2 3">
    <name type="scientific">Frigidibacter albus</name>
    <dbReference type="NCBI Taxonomy" id="1465486"/>
    <lineage>
        <taxon>Bacteria</taxon>
        <taxon>Pseudomonadati</taxon>
        <taxon>Pseudomonadota</taxon>
        <taxon>Alphaproteobacteria</taxon>
        <taxon>Rhodobacterales</taxon>
        <taxon>Paracoccaceae</taxon>
        <taxon>Frigidibacter</taxon>
    </lineage>
</organism>
<feature type="chain" id="PRO_5026867126" evidence="1">
    <location>
        <begin position="24"/>
        <end position="126"/>
    </location>
</feature>
<comment type="caution">
    <text evidence="2">The sequence shown here is derived from an EMBL/GenBank/DDBJ whole genome shotgun (WGS) entry which is preliminary data.</text>
</comment>
<evidence type="ECO:0000313" key="2">
    <source>
        <dbReference type="EMBL" id="MZQ90672.1"/>
    </source>
</evidence>
<keyword evidence="1" id="KW-0732">Signal</keyword>
<keyword evidence="3" id="KW-1185">Reference proteome</keyword>